<dbReference type="AlphaFoldDB" id="A0A895YDM3"/>
<dbReference type="RefSeq" id="WP_239675580.1">
    <property type="nucleotide sequence ID" value="NZ_CP070499.1"/>
</dbReference>
<dbReference type="KEGG" id="nhy:JQS43_18060"/>
<dbReference type="CDD" id="cd00657">
    <property type="entry name" value="Ferritin_like"/>
    <property type="match status" value="1"/>
</dbReference>
<protein>
    <submittedName>
        <fullName evidence="2">Ferritin-like domain-containing protein</fullName>
    </submittedName>
</protein>
<dbReference type="InterPro" id="IPR012347">
    <property type="entry name" value="Ferritin-like"/>
</dbReference>
<dbReference type="InterPro" id="IPR009078">
    <property type="entry name" value="Ferritin-like_SF"/>
</dbReference>
<organism evidence="2 3">
    <name type="scientific">Natronosporangium hydrolyticum</name>
    <dbReference type="NCBI Taxonomy" id="2811111"/>
    <lineage>
        <taxon>Bacteria</taxon>
        <taxon>Bacillati</taxon>
        <taxon>Actinomycetota</taxon>
        <taxon>Actinomycetes</taxon>
        <taxon>Micromonosporales</taxon>
        <taxon>Micromonosporaceae</taxon>
        <taxon>Natronosporangium</taxon>
    </lineage>
</organism>
<proteinExistence type="predicted"/>
<sequence length="156" mass="16443">MTGLVPWAGQVFREGESDGGGLADALVAEHAAVFAYGPVGAWLAEDDAETARDAEEAHRARRDLLLLTLAERDVPAPTPEPGYELPFPVTDEDSARELALLVEERVAGVWRAALPQLAPADRELAVTALIDAAVRATGWRQSAGVTPAVVPFPGAP</sequence>
<dbReference type="Gene3D" id="1.20.1260.10">
    <property type="match status" value="1"/>
</dbReference>
<dbReference type="SUPFAM" id="SSF47240">
    <property type="entry name" value="Ferritin-like"/>
    <property type="match status" value="1"/>
</dbReference>
<reference evidence="2" key="1">
    <citation type="submission" date="2021-02" db="EMBL/GenBank/DDBJ databases">
        <title>Natrosporangium hydrolyticum gen. nov., sp. nov, a haloalkaliphilic actinobacterium from a soda solonchak soil.</title>
        <authorList>
            <person name="Sorokin D.Y."/>
            <person name="Khijniak T.V."/>
            <person name="Zakharycheva A.P."/>
            <person name="Boueva O.V."/>
            <person name="Ariskina E.V."/>
            <person name="Hahnke R.L."/>
            <person name="Bunk B."/>
            <person name="Sproer C."/>
            <person name="Schumann P."/>
            <person name="Evtushenko L.I."/>
            <person name="Kublanov I.V."/>
        </authorList>
    </citation>
    <scope>NUCLEOTIDE SEQUENCE</scope>
    <source>
        <strain evidence="2">DSM 106523</strain>
    </source>
</reference>
<evidence type="ECO:0000313" key="2">
    <source>
        <dbReference type="EMBL" id="QSB13489.1"/>
    </source>
</evidence>
<keyword evidence="3" id="KW-1185">Reference proteome</keyword>
<evidence type="ECO:0000259" key="1">
    <source>
        <dbReference type="Pfam" id="PF14530"/>
    </source>
</evidence>
<feature type="domain" description="DUF4439" evidence="1">
    <location>
        <begin position="22"/>
        <end position="155"/>
    </location>
</feature>
<name>A0A895YDM3_9ACTN</name>
<gene>
    <name evidence="2" type="ORF">JQS43_18060</name>
</gene>
<dbReference type="EMBL" id="CP070499">
    <property type="protein sequence ID" value="QSB13489.1"/>
    <property type="molecule type" value="Genomic_DNA"/>
</dbReference>
<dbReference type="Proteomes" id="UP000662857">
    <property type="component" value="Chromosome"/>
</dbReference>
<accession>A0A895YDM3</accession>
<dbReference type="Pfam" id="PF14530">
    <property type="entry name" value="DUF4439"/>
    <property type="match status" value="1"/>
</dbReference>
<evidence type="ECO:0000313" key="3">
    <source>
        <dbReference type="Proteomes" id="UP000662857"/>
    </source>
</evidence>
<dbReference type="InterPro" id="IPR029447">
    <property type="entry name" value="DUF4439"/>
</dbReference>